<dbReference type="PANTHER" id="PTHR43798:SF33">
    <property type="entry name" value="HYDROLASE, PUTATIVE (AFU_ORTHOLOGUE AFUA_2G14860)-RELATED"/>
    <property type="match status" value="1"/>
</dbReference>
<dbReference type="InterPro" id="IPR000073">
    <property type="entry name" value="AB_hydrolase_1"/>
</dbReference>
<dbReference type="Gene3D" id="3.40.50.1820">
    <property type="entry name" value="alpha/beta hydrolase"/>
    <property type="match status" value="1"/>
</dbReference>
<evidence type="ECO:0000313" key="2">
    <source>
        <dbReference type="EMBL" id="MBD8504975.1"/>
    </source>
</evidence>
<dbReference type="PANTHER" id="PTHR43798">
    <property type="entry name" value="MONOACYLGLYCEROL LIPASE"/>
    <property type="match status" value="1"/>
</dbReference>
<dbReference type="SUPFAM" id="SSF53474">
    <property type="entry name" value="alpha/beta-Hydrolases"/>
    <property type="match status" value="1"/>
</dbReference>
<organism evidence="2 3">
    <name type="scientific">Lolliginicoccus lacisalsi</name>
    <dbReference type="NCBI Taxonomy" id="2742202"/>
    <lineage>
        <taxon>Bacteria</taxon>
        <taxon>Bacillati</taxon>
        <taxon>Actinomycetota</taxon>
        <taxon>Actinomycetes</taxon>
        <taxon>Mycobacteriales</taxon>
        <taxon>Hoyosellaceae</taxon>
        <taxon>Lolliginicoccus</taxon>
    </lineage>
</organism>
<keyword evidence="2" id="KW-0378">Hydrolase</keyword>
<dbReference type="GO" id="GO:0016020">
    <property type="term" value="C:membrane"/>
    <property type="evidence" value="ECO:0007669"/>
    <property type="project" value="TreeGrafter"/>
</dbReference>
<evidence type="ECO:0000259" key="1">
    <source>
        <dbReference type="Pfam" id="PF00561"/>
    </source>
</evidence>
<dbReference type="Proteomes" id="UP000642993">
    <property type="component" value="Unassembled WGS sequence"/>
</dbReference>
<name>A0A927J9U0_9ACTN</name>
<dbReference type="EMBL" id="JACYWE010000001">
    <property type="protein sequence ID" value="MBD8504975.1"/>
    <property type="molecule type" value="Genomic_DNA"/>
</dbReference>
<accession>A0A927J9U0</accession>
<proteinExistence type="predicted"/>
<dbReference type="AlphaFoldDB" id="A0A927J9U0"/>
<dbReference type="GO" id="GO:0016787">
    <property type="term" value="F:hydrolase activity"/>
    <property type="evidence" value="ECO:0007669"/>
    <property type="project" value="UniProtKB-KW"/>
</dbReference>
<gene>
    <name evidence="2" type="ORF">HT102_00540</name>
</gene>
<feature type="domain" description="AB hydrolase-1" evidence="1">
    <location>
        <begin position="45"/>
        <end position="304"/>
    </location>
</feature>
<evidence type="ECO:0000313" key="3">
    <source>
        <dbReference type="Proteomes" id="UP000642993"/>
    </source>
</evidence>
<dbReference type="Pfam" id="PF00561">
    <property type="entry name" value="Abhydrolase_1"/>
    <property type="match status" value="1"/>
</dbReference>
<keyword evidence="3" id="KW-1185">Reference proteome</keyword>
<dbReference type="InterPro" id="IPR050266">
    <property type="entry name" value="AB_hydrolase_sf"/>
</dbReference>
<dbReference type="InterPro" id="IPR029058">
    <property type="entry name" value="AB_hydrolase_fold"/>
</dbReference>
<comment type="caution">
    <text evidence="2">The sequence shown here is derived from an EMBL/GenBank/DDBJ whole genome shotgun (WGS) entry which is preliminary data.</text>
</comment>
<reference evidence="2" key="1">
    <citation type="submission" date="2020-09" db="EMBL/GenBank/DDBJ databases">
        <title>Hoyosella lacisalsi sp. nov., a halotolerant actinobacterium isolated from soil of Lake Gudzhirganskoe.</title>
        <authorList>
            <person name="Yang Q."/>
            <person name="Guo P.Y."/>
            <person name="Liu S.W."/>
            <person name="Li F.N."/>
            <person name="Sun C.H."/>
        </authorList>
    </citation>
    <scope>NUCLEOTIDE SEQUENCE</scope>
    <source>
        <strain evidence="2">G463</strain>
    </source>
</reference>
<sequence>MRYTDWGERVGRWSGIRSETVSVHGTKVHYLVTDRTTTPAAPVHLLVPGAAGSASQWLDVLAELRPRAHAIAIDLPGTLVGHTALPNRRAVGIETNAAFLRDFTDALELDRVVVHGWAAGGMISLLFADQSPERVDALVLVAPALPPPLSHREARMCKTLGRAGLAVIAPVARVLLRLSGRRMLAASQRHLADPASIADTKWNAGGGMTRMSPEILGLMREEMAAVEPKRMASMVTVYASLMSLILVRRRSALEAMHRVTAPTLLVVGDEDRLAPRASIDDWTAQRPDWSVMVLNGVGHAPPFEVPADYARTVIKWCDSRVRDR</sequence>
<protein>
    <submittedName>
        <fullName evidence="2">Alpha/beta hydrolase</fullName>
    </submittedName>
</protein>
<dbReference type="RefSeq" id="WP_192037468.1">
    <property type="nucleotide sequence ID" value="NZ_JACYWE010000001.1"/>
</dbReference>